<evidence type="ECO:0000256" key="8">
    <source>
        <dbReference type="PROSITE-ProRule" id="PRU00282"/>
    </source>
</evidence>
<evidence type="ECO:0000256" key="9">
    <source>
        <dbReference type="RuleBase" id="RU000488"/>
    </source>
</evidence>
<gene>
    <name evidence="11" type="ORF">ACOF00016_LOCUS8279</name>
</gene>
<feature type="chain" id="PRO_5030767126" description="Mitochondrial carrier protein" evidence="10">
    <location>
        <begin position="29"/>
        <end position="373"/>
    </location>
</feature>
<evidence type="ECO:0008006" key="12">
    <source>
        <dbReference type="Google" id="ProtNLM"/>
    </source>
</evidence>
<evidence type="ECO:0000256" key="1">
    <source>
        <dbReference type="ARBA" id="ARBA00004141"/>
    </source>
</evidence>
<dbReference type="PANTHER" id="PTHR45667">
    <property type="entry name" value="S-ADENOSYLMETHIONINE MITOCHONDRIAL CARRIER PROTEIN"/>
    <property type="match status" value="1"/>
</dbReference>
<accession>A0A7S3L8P2</accession>
<proteinExistence type="inferred from homology"/>
<keyword evidence="5" id="KW-0677">Repeat</keyword>
<evidence type="ECO:0000256" key="7">
    <source>
        <dbReference type="ARBA" id="ARBA00023136"/>
    </source>
</evidence>
<dbReference type="Pfam" id="PF00153">
    <property type="entry name" value="Mito_carr"/>
    <property type="match status" value="2"/>
</dbReference>
<feature type="repeat" description="Solcar" evidence="8">
    <location>
        <begin position="89"/>
        <end position="175"/>
    </location>
</feature>
<keyword evidence="10" id="KW-0732">Signal</keyword>
<evidence type="ECO:0000256" key="3">
    <source>
        <dbReference type="ARBA" id="ARBA00022448"/>
    </source>
</evidence>
<evidence type="ECO:0000256" key="4">
    <source>
        <dbReference type="ARBA" id="ARBA00022692"/>
    </source>
</evidence>
<protein>
    <recommendedName>
        <fullName evidence="12">Mitochondrial carrier protein</fullName>
    </recommendedName>
</protein>
<reference evidence="11" key="1">
    <citation type="submission" date="2021-01" db="EMBL/GenBank/DDBJ databases">
        <authorList>
            <person name="Corre E."/>
            <person name="Pelletier E."/>
            <person name="Niang G."/>
            <person name="Scheremetjew M."/>
            <person name="Finn R."/>
            <person name="Kale V."/>
            <person name="Holt S."/>
            <person name="Cochrane G."/>
            <person name="Meng A."/>
            <person name="Brown T."/>
            <person name="Cohen L."/>
        </authorList>
    </citation>
    <scope>NUCLEOTIDE SEQUENCE</scope>
    <source>
        <strain evidence="11">CCMP127</strain>
    </source>
</reference>
<dbReference type="EMBL" id="HBIM01009817">
    <property type="protein sequence ID" value="CAE0410847.1"/>
    <property type="molecule type" value="Transcribed_RNA"/>
</dbReference>
<dbReference type="InterPro" id="IPR023395">
    <property type="entry name" value="MCP_dom_sf"/>
</dbReference>
<dbReference type="PROSITE" id="PS50920">
    <property type="entry name" value="SOLCAR"/>
    <property type="match status" value="3"/>
</dbReference>
<feature type="signal peptide" evidence="10">
    <location>
        <begin position="1"/>
        <end position="28"/>
    </location>
</feature>
<evidence type="ECO:0000256" key="10">
    <source>
        <dbReference type="SAM" id="SignalP"/>
    </source>
</evidence>
<keyword evidence="7 8" id="KW-0472">Membrane</keyword>
<dbReference type="InterPro" id="IPR018108">
    <property type="entry name" value="MCP_transmembrane"/>
</dbReference>
<keyword evidence="6" id="KW-1133">Transmembrane helix</keyword>
<dbReference type="GO" id="GO:0016020">
    <property type="term" value="C:membrane"/>
    <property type="evidence" value="ECO:0007669"/>
    <property type="project" value="UniProtKB-SubCell"/>
</dbReference>
<keyword evidence="4 8" id="KW-0812">Transmembrane</keyword>
<dbReference type="AlphaFoldDB" id="A0A7S3L8P2"/>
<keyword evidence="3 9" id="KW-0813">Transport</keyword>
<evidence type="ECO:0000256" key="2">
    <source>
        <dbReference type="ARBA" id="ARBA00006375"/>
    </source>
</evidence>
<evidence type="ECO:0000256" key="6">
    <source>
        <dbReference type="ARBA" id="ARBA00022989"/>
    </source>
</evidence>
<evidence type="ECO:0000313" key="11">
    <source>
        <dbReference type="EMBL" id="CAE0410847.1"/>
    </source>
</evidence>
<sequence length="373" mass="39859">MMASTRRIDVWRLILCLCFLLFHAAVSAAVTAAARADRRRTAAAVLTATTTTTLLAVSAGNEPDSDTHSPLPWNGIARGGAEGSISAWIDGVKSGLASALAAACVKTLLQPIDAIKTMQQYYQSTGQALSVVGACREIWNLGGFGKFYAGLGVTVIGAMPGVSLYFGVYQYCKKKLRATPWGERNPLVAVAVSAAIGNSVASFSRVPYEVLKQKLQMGVYDTTWEALVAAAKNPVAMLFPKGGVAIQMIRDVPYAIATLLVYEMLQGAFTGVAKERDFLLGGLAGGFGSWVTNPMDVIKTRLQTNSDLYEGSVVVCAKAVWGEGGAAAFLRGAVPRLAHKIPANAFFFLFYETFRRILGVEEAVEKQAQTKKQ</sequence>
<feature type="repeat" description="Solcar" evidence="8">
    <location>
        <begin position="185"/>
        <end position="268"/>
    </location>
</feature>
<organism evidence="11">
    <name type="scientific">Amphora coffeiformis</name>
    <dbReference type="NCBI Taxonomy" id="265554"/>
    <lineage>
        <taxon>Eukaryota</taxon>
        <taxon>Sar</taxon>
        <taxon>Stramenopiles</taxon>
        <taxon>Ochrophyta</taxon>
        <taxon>Bacillariophyta</taxon>
        <taxon>Bacillariophyceae</taxon>
        <taxon>Bacillariophycidae</taxon>
        <taxon>Thalassiophysales</taxon>
        <taxon>Catenulaceae</taxon>
        <taxon>Amphora</taxon>
    </lineage>
</organism>
<dbReference type="Gene3D" id="1.50.40.10">
    <property type="entry name" value="Mitochondrial carrier domain"/>
    <property type="match status" value="2"/>
</dbReference>
<name>A0A7S3L8P2_9STRA</name>
<evidence type="ECO:0000256" key="5">
    <source>
        <dbReference type="ARBA" id="ARBA00022737"/>
    </source>
</evidence>
<comment type="similarity">
    <text evidence="2 9">Belongs to the mitochondrial carrier (TC 2.A.29) family.</text>
</comment>
<feature type="repeat" description="Solcar" evidence="8">
    <location>
        <begin position="276"/>
        <end position="357"/>
    </location>
</feature>
<comment type="subcellular location">
    <subcellularLocation>
        <location evidence="1">Membrane</location>
        <topology evidence="1">Multi-pass membrane protein</topology>
    </subcellularLocation>
</comment>
<dbReference type="SUPFAM" id="SSF103506">
    <property type="entry name" value="Mitochondrial carrier"/>
    <property type="match status" value="1"/>
</dbReference>